<dbReference type="PROSITE" id="PS51257">
    <property type="entry name" value="PROKAR_LIPOPROTEIN"/>
    <property type="match status" value="1"/>
</dbReference>
<comment type="similarity">
    <text evidence="2">Belongs to the membrane fusion protein (MFP) (TC 8.A.1) family.</text>
</comment>
<feature type="domain" description="Multidrug resistance protein MdtA-like alpha-helical hairpin" evidence="4">
    <location>
        <begin position="101"/>
        <end position="170"/>
    </location>
</feature>
<dbReference type="STRING" id="323097.Nham_0711"/>
<dbReference type="GO" id="GO:0022857">
    <property type="term" value="F:transmembrane transporter activity"/>
    <property type="evidence" value="ECO:0007669"/>
    <property type="project" value="InterPro"/>
</dbReference>
<dbReference type="GO" id="GO:0030313">
    <property type="term" value="C:cell envelope"/>
    <property type="evidence" value="ECO:0007669"/>
    <property type="project" value="UniProtKB-SubCell"/>
</dbReference>
<dbReference type="GO" id="GO:0005886">
    <property type="term" value="C:plasma membrane"/>
    <property type="evidence" value="ECO:0007669"/>
    <property type="project" value="TreeGrafter"/>
</dbReference>
<dbReference type="NCBIfam" id="TIGR01730">
    <property type="entry name" value="RND_mfp"/>
    <property type="match status" value="1"/>
</dbReference>
<protein>
    <submittedName>
        <fullName evidence="8">Secretion protein HlyD</fullName>
    </submittedName>
</protein>
<dbReference type="Gene3D" id="2.40.30.170">
    <property type="match status" value="1"/>
</dbReference>
<dbReference type="InterPro" id="IPR058627">
    <property type="entry name" value="MdtA-like_C"/>
</dbReference>
<evidence type="ECO:0000256" key="1">
    <source>
        <dbReference type="ARBA" id="ARBA00004196"/>
    </source>
</evidence>
<evidence type="ECO:0000313" key="8">
    <source>
        <dbReference type="EMBL" id="ABE61596.1"/>
    </source>
</evidence>
<feature type="domain" description="Multidrug resistance protein MdtA-like beta-barrel" evidence="6">
    <location>
        <begin position="209"/>
        <end position="296"/>
    </location>
</feature>
<evidence type="ECO:0000256" key="2">
    <source>
        <dbReference type="ARBA" id="ARBA00009477"/>
    </source>
</evidence>
<dbReference type="eggNOG" id="COG0845">
    <property type="taxonomic scope" value="Bacteria"/>
</dbReference>
<keyword evidence="9" id="KW-1185">Reference proteome</keyword>
<dbReference type="SUPFAM" id="SSF111369">
    <property type="entry name" value="HlyD-like secretion proteins"/>
    <property type="match status" value="1"/>
</dbReference>
<dbReference type="GO" id="GO:0046677">
    <property type="term" value="P:response to antibiotic"/>
    <property type="evidence" value="ECO:0007669"/>
    <property type="project" value="TreeGrafter"/>
</dbReference>
<dbReference type="InterPro" id="IPR058624">
    <property type="entry name" value="MdtA-like_HH"/>
</dbReference>
<dbReference type="Pfam" id="PF25917">
    <property type="entry name" value="BSH_RND"/>
    <property type="match status" value="1"/>
</dbReference>
<dbReference type="Pfam" id="PF25876">
    <property type="entry name" value="HH_MFP_RND"/>
    <property type="match status" value="1"/>
</dbReference>
<dbReference type="InterPro" id="IPR058626">
    <property type="entry name" value="MdtA-like_b-barrel"/>
</dbReference>
<dbReference type="AlphaFoldDB" id="Q1QQA1"/>
<evidence type="ECO:0000259" key="5">
    <source>
        <dbReference type="Pfam" id="PF25917"/>
    </source>
</evidence>
<dbReference type="Pfam" id="PF25967">
    <property type="entry name" value="RND-MFP_C"/>
    <property type="match status" value="1"/>
</dbReference>
<dbReference type="Proteomes" id="UP000001953">
    <property type="component" value="Chromosome"/>
</dbReference>
<dbReference type="InterPro" id="IPR058625">
    <property type="entry name" value="MdtA-like_BSH"/>
</dbReference>
<dbReference type="PANTHER" id="PTHR30158:SF10">
    <property type="entry name" value="CATION EFFLUX PUMP"/>
    <property type="match status" value="1"/>
</dbReference>
<accession>Q1QQA1</accession>
<dbReference type="KEGG" id="nha:Nham_0711"/>
<keyword evidence="3" id="KW-0732">Signal</keyword>
<evidence type="ECO:0000256" key="3">
    <source>
        <dbReference type="SAM" id="SignalP"/>
    </source>
</evidence>
<sequence length="382" mass="41273">MTRAPFPMIGLLLASLLAGCDAKPAASTNPPPLPSVTVSKPIQKSVTEWDEYTGRFEALKTVGVRARVSGFIDSIHFKDGQIVKEGDLLFVIDQRPYKLAVDQAKSDLERARAKLEIATADVERATPLIRHQTLTAREFDTRRSTQRDAVGGVGAAEAALKQAELNLEWSEVRAPIAGRISDRRVDAGNLITGGQSGATLLTVIVSLDPIHFIFDGSESDFLHYLRLAATGGRRSSRDVQNPVAVRLADETDFKHTGRMDFVDNVINPKTGTIRGRAIFDNKDGLLTPGFFGRLRLYGGETQAFLIPDSAILSDQASKIVFTVAEDGTVGIKKVELGPIVDGLRVVRSGLAPKDRIVIEGLARARPGQKVKAEDGTIKAAAN</sequence>
<dbReference type="EMBL" id="CP000319">
    <property type="protein sequence ID" value="ABE61596.1"/>
    <property type="molecule type" value="Genomic_DNA"/>
</dbReference>
<feature type="domain" description="Multidrug resistance protein MdtA-like C-terminal permuted SH3" evidence="7">
    <location>
        <begin position="302"/>
        <end position="363"/>
    </location>
</feature>
<evidence type="ECO:0000259" key="7">
    <source>
        <dbReference type="Pfam" id="PF25967"/>
    </source>
</evidence>
<dbReference type="Gene3D" id="1.10.287.470">
    <property type="entry name" value="Helix hairpin bin"/>
    <property type="match status" value="1"/>
</dbReference>
<dbReference type="FunFam" id="2.40.420.20:FF:000001">
    <property type="entry name" value="Efflux RND transporter periplasmic adaptor subunit"/>
    <property type="match status" value="1"/>
</dbReference>
<feature type="signal peptide" evidence="3">
    <location>
        <begin position="1"/>
        <end position="22"/>
    </location>
</feature>
<reference evidence="8 9" key="1">
    <citation type="submission" date="2006-03" db="EMBL/GenBank/DDBJ databases">
        <title>Complete sequence of chromosome of Nitrobacter hamburgensis X14.</title>
        <authorList>
            <consortium name="US DOE Joint Genome Institute"/>
            <person name="Copeland A."/>
            <person name="Lucas S."/>
            <person name="Lapidus A."/>
            <person name="Barry K."/>
            <person name="Detter J.C."/>
            <person name="Glavina del Rio T."/>
            <person name="Hammon N."/>
            <person name="Israni S."/>
            <person name="Dalin E."/>
            <person name="Tice H."/>
            <person name="Pitluck S."/>
            <person name="Chain P."/>
            <person name="Malfatti S."/>
            <person name="Shin M."/>
            <person name="Vergez L."/>
            <person name="Schmutz J."/>
            <person name="Larimer F."/>
            <person name="Land M."/>
            <person name="Hauser L."/>
            <person name="Kyrpides N."/>
            <person name="Ivanova N."/>
            <person name="Ward B."/>
            <person name="Arp D."/>
            <person name="Klotz M."/>
            <person name="Stein L."/>
            <person name="O'Mullan G."/>
            <person name="Starkenburg S."/>
            <person name="Sayavedra L."/>
            <person name="Poret-Peterson A.T."/>
            <person name="Gentry M.E."/>
            <person name="Bruce D."/>
            <person name="Richardson P."/>
        </authorList>
    </citation>
    <scope>NUCLEOTIDE SEQUENCE [LARGE SCALE GENOMIC DNA]</scope>
    <source>
        <strain evidence="9">DSM 10229 / NCIMB 13809 / X14</strain>
    </source>
</reference>
<dbReference type="OrthoDB" id="9816569at2"/>
<dbReference type="InterPro" id="IPR006143">
    <property type="entry name" value="RND_pump_MFP"/>
</dbReference>
<organism evidence="8 9">
    <name type="scientific">Nitrobacter hamburgensis (strain DSM 10229 / NCIMB 13809 / X14)</name>
    <dbReference type="NCBI Taxonomy" id="323097"/>
    <lineage>
        <taxon>Bacteria</taxon>
        <taxon>Pseudomonadati</taxon>
        <taxon>Pseudomonadota</taxon>
        <taxon>Alphaproteobacteria</taxon>
        <taxon>Hyphomicrobiales</taxon>
        <taxon>Nitrobacteraceae</taxon>
        <taxon>Nitrobacter</taxon>
    </lineage>
</organism>
<comment type="subcellular location">
    <subcellularLocation>
        <location evidence="1">Cell envelope</location>
    </subcellularLocation>
</comment>
<evidence type="ECO:0000313" key="9">
    <source>
        <dbReference type="Proteomes" id="UP000001953"/>
    </source>
</evidence>
<dbReference type="Pfam" id="PF25944">
    <property type="entry name" value="Beta-barrel_RND"/>
    <property type="match status" value="1"/>
</dbReference>
<gene>
    <name evidence="8" type="ordered locus">Nham_0711</name>
</gene>
<evidence type="ECO:0000259" key="4">
    <source>
        <dbReference type="Pfam" id="PF25876"/>
    </source>
</evidence>
<feature type="domain" description="Multidrug resistance protein MdtA-like barrel-sandwich hybrid" evidence="5">
    <location>
        <begin position="61"/>
        <end position="201"/>
    </location>
</feature>
<proteinExistence type="inferred from homology"/>
<dbReference type="PANTHER" id="PTHR30158">
    <property type="entry name" value="ACRA/E-RELATED COMPONENT OF DRUG EFFLUX TRANSPORTER"/>
    <property type="match status" value="1"/>
</dbReference>
<feature type="chain" id="PRO_5004195883" evidence="3">
    <location>
        <begin position="23"/>
        <end position="382"/>
    </location>
</feature>
<name>Q1QQA1_NITHX</name>
<dbReference type="HOGENOM" id="CLU_018816_2_1_5"/>
<dbReference type="Gene3D" id="2.40.50.100">
    <property type="match status" value="1"/>
</dbReference>
<dbReference type="Gene3D" id="2.40.420.20">
    <property type="match status" value="1"/>
</dbReference>
<evidence type="ECO:0000259" key="6">
    <source>
        <dbReference type="Pfam" id="PF25944"/>
    </source>
</evidence>